<dbReference type="PANTHER" id="PTHR36837:SF2">
    <property type="entry name" value="POLY(3-HYDROXYALKANOATE) POLYMERASE SUBUNIT PHAC"/>
    <property type="match status" value="1"/>
</dbReference>
<name>A0A418X1W0_9BURK</name>
<dbReference type="InterPro" id="IPR024501">
    <property type="entry name" value="DUF3141"/>
</dbReference>
<keyword evidence="3" id="KW-1185">Reference proteome</keyword>
<evidence type="ECO:0000313" key="2">
    <source>
        <dbReference type="EMBL" id="RJG06428.1"/>
    </source>
</evidence>
<dbReference type="SUPFAM" id="SSF53474">
    <property type="entry name" value="alpha/beta-Hydrolases"/>
    <property type="match status" value="1"/>
</dbReference>
<dbReference type="Gene3D" id="3.40.50.1820">
    <property type="entry name" value="alpha/beta hydrolase"/>
    <property type="match status" value="1"/>
</dbReference>
<dbReference type="InterPro" id="IPR029058">
    <property type="entry name" value="AB_hydrolase_fold"/>
</dbReference>
<gene>
    <name evidence="2" type="ORF">D3870_10765</name>
</gene>
<dbReference type="EMBL" id="QYUN01000002">
    <property type="protein sequence ID" value="RJG06428.1"/>
    <property type="molecule type" value="Genomic_DNA"/>
</dbReference>
<dbReference type="Proteomes" id="UP000285190">
    <property type="component" value="Unassembled WGS sequence"/>
</dbReference>
<evidence type="ECO:0000256" key="1">
    <source>
        <dbReference type="SAM" id="MobiDB-lite"/>
    </source>
</evidence>
<evidence type="ECO:0000313" key="3">
    <source>
        <dbReference type="Proteomes" id="UP000285190"/>
    </source>
</evidence>
<dbReference type="Pfam" id="PF11339">
    <property type="entry name" value="DUF3141"/>
    <property type="match status" value="1"/>
</dbReference>
<organism evidence="2 3">
    <name type="scientific">Noviherbaspirillum cavernae</name>
    <dbReference type="NCBI Taxonomy" id="2320862"/>
    <lineage>
        <taxon>Bacteria</taxon>
        <taxon>Pseudomonadati</taxon>
        <taxon>Pseudomonadota</taxon>
        <taxon>Betaproteobacteria</taxon>
        <taxon>Burkholderiales</taxon>
        <taxon>Oxalobacteraceae</taxon>
        <taxon>Noviherbaspirillum</taxon>
    </lineage>
</organism>
<feature type="region of interest" description="Disordered" evidence="1">
    <location>
        <begin position="62"/>
        <end position="107"/>
    </location>
</feature>
<dbReference type="PANTHER" id="PTHR36837">
    <property type="entry name" value="POLY(3-HYDROXYALKANOATE) POLYMERASE SUBUNIT PHAC"/>
    <property type="match status" value="1"/>
</dbReference>
<sequence length="825" mass="92512">MACKGICRKEFRQPAATALGKERQMHLPPGRNCRASPLPIVSPAQIHRHACRTTGDRYPCPGGISMRTSKHKRSHLSVLPGKQSTPDARPSMQSTTVTQTPPTPSVPTNWPNLFRIGQSDAFNHALPIDSLFAPRQQGWEYATDFWQRAILFWDVLRQRGDDYIANNAAGAPPPLAFEYDMLVDGRTLARPTNYRLLKIIPPDGVHTDDDKRPYLIIDPRAGHGAGIGGFKQDSQVGVALRDGYPVYFVVFTPEPVPGQTLRDVAAAELHFLREIARRHPRSKKTCIIGNCQAGWAVMALAACEPELTGPLLLNGAPLSYWAGTNGKNPMRYTGGMVGGSWPAYLMSDLGNGKFDGAALVQNFENLNPANTFWEKYYHLFTNIDTEAPRFLEFEKWWGGYALLTREEMRSIVDNLFIGNKLSHGRIQLGNEILDLHNVNAPVVVFCSDGDNITPPQQALNWIADIYKDTREIKAGGKTIVYLVHETIGHLGIFVSGAVARREYAEIFDTLEYIEGLPPGLYELIIDERDPQGKEHYKVRFEEREIADILSRDDGREDEHPFRVVKGLSEINGKLYDLYAAPLVRMMSNEPIARAQRQLQPLRMQHYLWSSRNPFLAWLPPVADAVRKNRKPVNEDNPLLKVQTDFSHVVERNLDSYRDMRDAAVELTFKGIYGWLDVLGVGDRLADPVREQDDDVEQTAALLARISEGGVKEAVVRMMLLVLHANGVIRREGLARAYRIVANEEPFAALDKDALLTTIRIQSGIVAYAPERAIEALPQLLPGEADRMRALELMKRLLPEDGLKDDRRKAMMTRLEQTLGISAVQS</sequence>
<dbReference type="AlphaFoldDB" id="A0A418X1W0"/>
<proteinExistence type="predicted"/>
<reference evidence="2 3" key="1">
    <citation type="submission" date="2018-09" db="EMBL/GenBank/DDBJ databases">
        <authorList>
            <person name="Zhu H."/>
        </authorList>
    </citation>
    <scope>NUCLEOTIDE SEQUENCE [LARGE SCALE GENOMIC DNA]</scope>
    <source>
        <strain evidence="2 3">K2R10-39</strain>
    </source>
</reference>
<comment type="caution">
    <text evidence="2">The sequence shown here is derived from an EMBL/GenBank/DDBJ whole genome shotgun (WGS) entry which is preliminary data.</text>
</comment>
<accession>A0A418X1W0</accession>
<dbReference type="InterPro" id="IPR051321">
    <property type="entry name" value="PHA/PHB_synthase"/>
</dbReference>
<protein>
    <submittedName>
        <fullName evidence="2">DUF3141 domain-containing protein</fullName>
    </submittedName>
</protein>